<organism evidence="2 4">
    <name type="scientific">Budvicia aquatica</name>
    <dbReference type="NCBI Taxonomy" id="82979"/>
    <lineage>
        <taxon>Bacteria</taxon>
        <taxon>Pseudomonadati</taxon>
        <taxon>Pseudomonadota</taxon>
        <taxon>Gammaproteobacteria</taxon>
        <taxon>Enterobacterales</taxon>
        <taxon>Budviciaceae</taxon>
        <taxon>Budvicia</taxon>
    </lineage>
</organism>
<evidence type="ECO:0000256" key="1">
    <source>
        <dbReference type="SAM" id="Phobius"/>
    </source>
</evidence>
<keyword evidence="1" id="KW-0472">Membrane</keyword>
<keyword evidence="1" id="KW-0812">Transmembrane</keyword>
<name>A0A2C6DNC0_9GAMM</name>
<evidence type="ECO:0000313" key="2">
    <source>
        <dbReference type="EMBL" id="PHI30193.1"/>
    </source>
</evidence>
<accession>A0A2C6DNC0</accession>
<dbReference type="RefSeq" id="WP_029093961.1">
    <property type="nucleotide sequence ID" value="NZ_BRLG01000025.1"/>
</dbReference>
<dbReference type="EMBL" id="CAADJA010000002">
    <property type="protein sequence ID" value="VFS49236.1"/>
    <property type="molecule type" value="Genomic_DNA"/>
</dbReference>
<reference evidence="3 5" key="3">
    <citation type="submission" date="2019-03" db="EMBL/GenBank/DDBJ databases">
        <authorList>
            <consortium name="Pathogen Informatics"/>
        </authorList>
    </citation>
    <scope>NUCLEOTIDE SEQUENCE [LARGE SCALE GENOMIC DNA]</scope>
    <source>
        <strain evidence="3 5">NCTC12282</strain>
    </source>
</reference>
<sequence length="60" mass="6632">MAGLPLLLFLIFPAVVALLVRFVSKLINKPVAFFPVFLTASFISICASLIYIAIAIFRNF</sequence>
<gene>
    <name evidence="2" type="ORF">CRN84_13015</name>
    <name evidence="3" type="ORF">NCTC12282_03700</name>
</gene>
<keyword evidence="4" id="KW-1185">Reference proteome</keyword>
<dbReference type="EMBL" id="PDDX01000001">
    <property type="protein sequence ID" value="PHI30193.1"/>
    <property type="molecule type" value="Genomic_DNA"/>
</dbReference>
<feature type="transmembrane region" description="Helical" evidence="1">
    <location>
        <begin position="33"/>
        <end position="57"/>
    </location>
</feature>
<reference evidence="4" key="1">
    <citation type="submission" date="2017-09" db="EMBL/GenBank/DDBJ databases">
        <title>FDA dAtabase for Regulatory Grade micrObial Sequences (FDA-ARGOS): Supporting development and validation of Infectious Disease Dx tests.</title>
        <authorList>
            <person name="Minogue T."/>
            <person name="Wolcott M."/>
            <person name="Wasieloski L."/>
            <person name="Aguilar W."/>
            <person name="Moore D."/>
            <person name="Tallon L."/>
            <person name="Sadzewicz L."/>
            <person name="Ott S."/>
            <person name="Zhao X."/>
            <person name="Nagaraj S."/>
            <person name="Vavikolanu K."/>
            <person name="Aluvathingal J."/>
            <person name="Nadendla S."/>
            <person name="Sichtig H."/>
        </authorList>
    </citation>
    <scope>NUCLEOTIDE SEQUENCE [LARGE SCALE GENOMIC DNA]</scope>
    <source>
        <strain evidence="4">FDAARGOS_387</strain>
    </source>
</reference>
<proteinExistence type="predicted"/>
<dbReference type="AlphaFoldDB" id="A0A2C6DNC0"/>
<dbReference type="Proteomes" id="UP000373449">
    <property type="component" value="Unassembled WGS sequence"/>
</dbReference>
<evidence type="ECO:0000313" key="4">
    <source>
        <dbReference type="Proteomes" id="UP000224974"/>
    </source>
</evidence>
<evidence type="ECO:0000313" key="3">
    <source>
        <dbReference type="EMBL" id="VFS49236.1"/>
    </source>
</evidence>
<protein>
    <submittedName>
        <fullName evidence="2">Uncharacterized protein</fullName>
    </submittedName>
</protein>
<reference evidence="2" key="2">
    <citation type="submission" date="2017-09" db="EMBL/GenBank/DDBJ databases">
        <title>FDA dAtabase for Regulatory Grade micrObial Sequences (FDA-ARGOS): Supporting development and validation of Infectious Disease Dx tests.</title>
        <authorList>
            <person name="Minogue T."/>
            <person name="Wolcott M."/>
            <person name="Wasieloski L."/>
            <person name="Aguilar W."/>
            <person name="Moore D."/>
            <person name="Tallon L.J."/>
            <person name="Sadzewicz L."/>
            <person name="Ott S."/>
            <person name="Zhao X."/>
            <person name="Nagaraj S."/>
            <person name="Vavikolanu K."/>
            <person name="Aluvathingal J."/>
            <person name="Nadendla S."/>
            <person name="Sichtig H."/>
        </authorList>
    </citation>
    <scope>NUCLEOTIDE SEQUENCE</scope>
    <source>
        <strain evidence="2">FDAARGOS_387</strain>
    </source>
</reference>
<evidence type="ECO:0000313" key="5">
    <source>
        <dbReference type="Proteomes" id="UP000373449"/>
    </source>
</evidence>
<dbReference type="OrthoDB" id="9892119at2"/>
<keyword evidence="1" id="KW-1133">Transmembrane helix</keyword>
<dbReference type="Proteomes" id="UP000224974">
    <property type="component" value="Unassembled WGS sequence"/>
</dbReference>